<evidence type="ECO:0000313" key="5">
    <source>
        <dbReference type="Proteomes" id="UP001521785"/>
    </source>
</evidence>
<sequence length="477" mass="52509">MLLTDFNDRIMQDSTWADGLRGIAALYVASSHIVLCLGRQFTNPCCADSETKTPWLFQRPFLRLIASGHSWVALFFVLLGFVNALKPIKQARNGDSESALLGLSTASFRRSFRLVLPATAATIISWALCQTGVYELARNSDAYWLYTNTPVPSESWCGALFDLVKALMSTWRFGPGNVYDQPQWALIYLLMGSIMAFFVLLATVQLTSIWRTITLTLCLLWSFSWSNAMRDPLVGFTVIGGIILAEFSVSPLPAKLASFPLVSTVLSPALAVFALLLMSFPAGNADAVPWSASLKYMLTVAFPTSVHFSFPRLAGSTGALMLCFAILISPHLRRALSVKALRWLGKLSFPIYLVHGTVMRTVLAWVIFAGQPLDAFKLEKPTEEDIANERDTIYRYAQPGTARIFVGIILFTAVTLGASHFWANNFEPVFGKITAWAEGKMKRSTDGPMLNGGALSPRSGALTPLRSPLDRPEKREG</sequence>
<feature type="transmembrane region" description="Helical" evidence="2">
    <location>
        <begin position="232"/>
        <end position="249"/>
    </location>
</feature>
<evidence type="ECO:0000256" key="2">
    <source>
        <dbReference type="SAM" id="Phobius"/>
    </source>
</evidence>
<gene>
    <name evidence="4" type="ORF">SLS60_011522</name>
</gene>
<keyword evidence="5" id="KW-1185">Reference proteome</keyword>
<proteinExistence type="predicted"/>
<feature type="transmembrane region" description="Helical" evidence="2">
    <location>
        <begin position="261"/>
        <end position="280"/>
    </location>
</feature>
<feature type="transmembrane region" description="Helical" evidence="2">
    <location>
        <begin position="209"/>
        <end position="226"/>
    </location>
</feature>
<dbReference type="InterPro" id="IPR002656">
    <property type="entry name" value="Acyl_transf_3_dom"/>
</dbReference>
<comment type="caution">
    <text evidence="4">The sequence shown here is derived from an EMBL/GenBank/DDBJ whole genome shotgun (WGS) entry which is preliminary data.</text>
</comment>
<evidence type="ECO:0000313" key="4">
    <source>
        <dbReference type="EMBL" id="KAL1591930.1"/>
    </source>
</evidence>
<feature type="region of interest" description="Disordered" evidence="1">
    <location>
        <begin position="445"/>
        <end position="477"/>
    </location>
</feature>
<accession>A0ABR3QIE1</accession>
<protein>
    <recommendedName>
        <fullName evidence="3">Acyltransferase 3 domain-containing protein</fullName>
    </recommendedName>
</protein>
<name>A0ABR3QIE1_9PLEO</name>
<feature type="transmembrane region" description="Helical" evidence="2">
    <location>
        <begin position="349"/>
        <end position="368"/>
    </location>
</feature>
<reference evidence="4 5" key="1">
    <citation type="submission" date="2024-02" db="EMBL/GenBank/DDBJ databases">
        <title>De novo assembly and annotation of 12 fungi associated with fruit tree decline syndrome in Ontario, Canada.</title>
        <authorList>
            <person name="Sulman M."/>
            <person name="Ellouze W."/>
            <person name="Ilyukhin E."/>
        </authorList>
    </citation>
    <scope>NUCLEOTIDE SEQUENCE [LARGE SCALE GENOMIC DNA]</scope>
    <source>
        <strain evidence="4 5">M42-189</strain>
    </source>
</reference>
<dbReference type="EMBL" id="JAKJXO020000022">
    <property type="protein sequence ID" value="KAL1591930.1"/>
    <property type="molecule type" value="Genomic_DNA"/>
</dbReference>
<keyword evidence="2" id="KW-1133">Transmembrane helix</keyword>
<dbReference type="Proteomes" id="UP001521785">
    <property type="component" value="Unassembled WGS sequence"/>
</dbReference>
<evidence type="ECO:0000259" key="3">
    <source>
        <dbReference type="Pfam" id="PF01757"/>
    </source>
</evidence>
<feature type="transmembrane region" description="Helical" evidence="2">
    <location>
        <begin position="61"/>
        <end position="82"/>
    </location>
</feature>
<feature type="compositionally biased region" description="Basic and acidic residues" evidence="1">
    <location>
        <begin position="468"/>
        <end position="477"/>
    </location>
</feature>
<evidence type="ECO:0000256" key="1">
    <source>
        <dbReference type="SAM" id="MobiDB-lite"/>
    </source>
</evidence>
<feature type="transmembrane region" description="Helical" evidence="2">
    <location>
        <begin position="404"/>
        <end position="423"/>
    </location>
</feature>
<feature type="transmembrane region" description="Helical" evidence="2">
    <location>
        <begin position="114"/>
        <end position="134"/>
    </location>
</feature>
<feature type="transmembrane region" description="Helical" evidence="2">
    <location>
        <begin position="184"/>
        <end position="202"/>
    </location>
</feature>
<dbReference type="PANTHER" id="PTHR23028">
    <property type="entry name" value="ACETYLTRANSFERASE"/>
    <property type="match status" value="1"/>
</dbReference>
<dbReference type="Pfam" id="PF01757">
    <property type="entry name" value="Acyl_transf_3"/>
    <property type="match status" value="1"/>
</dbReference>
<keyword evidence="2" id="KW-0472">Membrane</keyword>
<dbReference type="InterPro" id="IPR050879">
    <property type="entry name" value="Acyltransferase_3"/>
</dbReference>
<feature type="transmembrane region" description="Helical" evidence="2">
    <location>
        <begin position="300"/>
        <end position="328"/>
    </location>
</feature>
<organism evidence="4 5">
    <name type="scientific">Paraconiothyrium brasiliense</name>
    <dbReference type="NCBI Taxonomy" id="300254"/>
    <lineage>
        <taxon>Eukaryota</taxon>
        <taxon>Fungi</taxon>
        <taxon>Dikarya</taxon>
        <taxon>Ascomycota</taxon>
        <taxon>Pezizomycotina</taxon>
        <taxon>Dothideomycetes</taxon>
        <taxon>Pleosporomycetidae</taxon>
        <taxon>Pleosporales</taxon>
        <taxon>Massarineae</taxon>
        <taxon>Didymosphaeriaceae</taxon>
        <taxon>Paraconiothyrium</taxon>
    </lineage>
</organism>
<feature type="domain" description="Acyltransferase 3" evidence="3">
    <location>
        <begin position="16"/>
        <end position="413"/>
    </location>
</feature>
<feature type="transmembrane region" description="Helical" evidence="2">
    <location>
        <begin position="20"/>
        <end position="41"/>
    </location>
</feature>
<keyword evidence="2" id="KW-0812">Transmembrane</keyword>
<dbReference type="PANTHER" id="PTHR23028:SF128">
    <property type="entry name" value="ACYLTRANSFERASE 3 DOMAIN-CONTAINING PROTEIN"/>
    <property type="match status" value="1"/>
</dbReference>